<evidence type="ECO:0000256" key="1">
    <source>
        <dbReference type="SAM" id="MobiDB-lite"/>
    </source>
</evidence>
<feature type="region of interest" description="Disordered" evidence="1">
    <location>
        <begin position="40"/>
        <end position="68"/>
    </location>
</feature>
<keyword evidence="3" id="KW-1185">Reference proteome</keyword>
<feature type="compositionally biased region" description="Low complexity" evidence="1">
    <location>
        <begin position="56"/>
        <end position="65"/>
    </location>
</feature>
<reference evidence="3" key="1">
    <citation type="submission" date="2015-09" db="EMBL/GenBank/DDBJ databases">
        <authorList>
            <consortium name="Pathogen Informatics"/>
        </authorList>
    </citation>
    <scope>NUCLEOTIDE SEQUENCE [LARGE SCALE GENOMIC DNA]</scope>
    <source>
        <strain evidence="3">Lake Konstanz</strain>
    </source>
</reference>
<protein>
    <submittedName>
        <fullName evidence="2">Uncharacterized protein</fullName>
    </submittedName>
</protein>
<organism evidence="2 3">
    <name type="scientific">Bodo saltans</name>
    <name type="common">Flagellated protozoan</name>
    <dbReference type="NCBI Taxonomy" id="75058"/>
    <lineage>
        <taxon>Eukaryota</taxon>
        <taxon>Discoba</taxon>
        <taxon>Euglenozoa</taxon>
        <taxon>Kinetoplastea</taxon>
        <taxon>Metakinetoplastina</taxon>
        <taxon>Eubodonida</taxon>
        <taxon>Bodonidae</taxon>
        <taxon>Bodo</taxon>
    </lineage>
</organism>
<evidence type="ECO:0000313" key="2">
    <source>
        <dbReference type="EMBL" id="CUG93100.1"/>
    </source>
</evidence>
<dbReference type="Proteomes" id="UP000051952">
    <property type="component" value="Unassembled WGS sequence"/>
</dbReference>
<dbReference type="VEuPathDB" id="TriTrypDB:BSAL_40755"/>
<dbReference type="AlphaFoldDB" id="A0A0S4JUI1"/>
<proteinExistence type="predicted"/>
<dbReference type="EMBL" id="CYKH01002117">
    <property type="protein sequence ID" value="CUG93100.1"/>
    <property type="molecule type" value="Genomic_DNA"/>
</dbReference>
<evidence type="ECO:0000313" key="3">
    <source>
        <dbReference type="Proteomes" id="UP000051952"/>
    </source>
</evidence>
<name>A0A0S4JUI1_BODSA</name>
<sequence>MASSYINAAASGSDGIAPLPVARASIFIEGDCVGVRRKATHTHQMNSGTANAPRGMASSSMSSSAHALHDDERLGGHKQQYAHVSNWLQQARMHEVVSHRAEKFSTPREKWARAAIRASTPPRGVGGGGVSPLRTREPIRYSIRRAHDVLREVETRSTGNLLRAASPVMGRPLQTIRPNGLPGPGSYTLPSQF</sequence>
<gene>
    <name evidence="2" type="ORF">BSAL_40755</name>
</gene>
<feature type="region of interest" description="Disordered" evidence="1">
    <location>
        <begin position="173"/>
        <end position="193"/>
    </location>
</feature>
<accession>A0A0S4JUI1</accession>